<dbReference type="SUPFAM" id="SSF88713">
    <property type="entry name" value="Glycoside hydrolase/deacetylase"/>
    <property type="match status" value="1"/>
</dbReference>
<dbReference type="PANTHER" id="PTHR34216">
    <property type="match status" value="1"/>
</dbReference>
<dbReference type="Pfam" id="PF01522">
    <property type="entry name" value="Polysacc_deac_1"/>
    <property type="match status" value="2"/>
</dbReference>
<name>A0A4R6RNC0_9BURK</name>
<dbReference type="InterPro" id="IPR002509">
    <property type="entry name" value="NODB_dom"/>
</dbReference>
<dbReference type="EMBL" id="SNXW01000001">
    <property type="protein sequence ID" value="TDP88062.1"/>
    <property type="molecule type" value="Genomic_DNA"/>
</dbReference>
<dbReference type="InterPro" id="IPR011330">
    <property type="entry name" value="Glyco_hydro/deAcase_b/a-brl"/>
</dbReference>
<dbReference type="PANTHER" id="PTHR34216:SF3">
    <property type="entry name" value="POLY-BETA-1,6-N-ACETYL-D-GLUCOSAMINE N-DEACETYLASE"/>
    <property type="match status" value="1"/>
</dbReference>
<dbReference type="Proteomes" id="UP000294593">
    <property type="component" value="Unassembled WGS sequence"/>
</dbReference>
<dbReference type="GO" id="GO:0016810">
    <property type="term" value="F:hydrolase activity, acting on carbon-nitrogen (but not peptide) bonds"/>
    <property type="evidence" value="ECO:0007669"/>
    <property type="project" value="InterPro"/>
</dbReference>
<organism evidence="4 5">
    <name type="scientific">Aquabacterium commune</name>
    <dbReference type="NCBI Taxonomy" id="70586"/>
    <lineage>
        <taxon>Bacteria</taxon>
        <taxon>Pseudomonadati</taxon>
        <taxon>Pseudomonadota</taxon>
        <taxon>Betaproteobacteria</taxon>
        <taxon>Burkholderiales</taxon>
        <taxon>Aquabacterium</taxon>
    </lineage>
</organism>
<dbReference type="Gene3D" id="3.20.20.370">
    <property type="entry name" value="Glycoside hydrolase/deacetylase"/>
    <property type="match status" value="1"/>
</dbReference>
<protein>
    <submittedName>
        <fullName evidence="4">Polysaccharide deacetylase</fullName>
    </submittedName>
</protein>
<evidence type="ECO:0000256" key="2">
    <source>
        <dbReference type="ARBA" id="ARBA00022729"/>
    </source>
</evidence>
<gene>
    <name evidence="4" type="ORF">EV672_101199</name>
</gene>
<sequence>MGRPIFSLTRLSGGAQAALPVLMYHRVLPERDPLQAETHTARTMDTQFRTLARCFKALPLDEAASLLAEGRLPPRAISITFDDGYRDNHDIALPLLQRHGLTATFYVSSGFLNGGTMFHDVMVETVRHAPTGQLDLGLKDASPVILGDVASRVAALDALVRQVKYLDPVQRERLSERLLATLGHKAPHQLMMDDEQVRALTRAGMSVGGHTTQHLILARLDEAAAWEEIRSNADVLSNLTGQRITSFAYPNGKPGTDYGPQHVEMVRRAGFLNAVSTRSGVGTRSAPRFELPRFVLNETTTAGILMRMLRMTAYPVGEAA</sequence>
<dbReference type="RefSeq" id="WP_133605724.1">
    <property type="nucleotide sequence ID" value="NZ_SNXW01000001.1"/>
</dbReference>
<dbReference type="AlphaFoldDB" id="A0A4R6RNC0"/>
<dbReference type="CDD" id="cd10918">
    <property type="entry name" value="CE4_NodB_like_5s_6s"/>
    <property type="match status" value="1"/>
</dbReference>
<dbReference type="InterPro" id="IPR051398">
    <property type="entry name" value="Polysacch_Deacetylase"/>
</dbReference>
<dbReference type="GO" id="GO:0005576">
    <property type="term" value="C:extracellular region"/>
    <property type="evidence" value="ECO:0007669"/>
    <property type="project" value="UniProtKB-SubCell"/>
</dbReference>
<comment type="subcellular location">
    <subcellularLocation>
        <location evidence="1">Secreted</location>
    </subcellularLocation>
</comment>
<comment type="caution">
    <text evidence="4">The sequence shown here is derived from an EMBL/GenBank/DDBJ whole genome shotgun (WGS) entry which is preliminary data.</text>
</comment>
<proteinExistence type="predicted"/>
<evidence type="ECO:0000313" key="5">
    <source>
        <dbReference type="Proteomes" id="UP000294593"/>
    </source>
</evidence>
<evidence type="ECO:0000259" key="3">
    <source>
        <dbReference type="PROSITE" id="PS51677"/>
    </source>
</evidence>
<keyword evidence="5" id="KW-1185">Reference proteome</keyword>
<reference evidence="4 5" key="1">
    <citation type="submission" date="2019-03" db="EMBL/GenBank/DDBJ databases">
        <title>Genomic Encyclopedia of Type Strains, Phase IV (KMG-IV): sequencing the most valuable type-strain genomes for metagenomic binning, comparative biology and taxonomic classification.</title>
        <authorList>
            <person name="Goeker M."/>
        </authorList>
    </citation>
    <scope>NUCLEOTIDE SEQUENCE [LARGE SCALE GENOMIC DNA]</scope>
    <source>
        <strain evidence="4 5">DSM 11901</strain>
    </source>
</reference>
<feature type="domain" description="NodB homology" evidence="3">
    <location>
        <begin position="75"/>
        <end position="320"/>
    </location>
</feature>
<dbReference type="GO" id="GO:0005975">
    <property type="term" value="P:carbohydrate metabolic process"/>
    <property type="evidence" value="ECO:0007669"/>
    <property type="project" value="InterPro"/>
</dbReference>
<evidence type="ECO:0000256" key="1">
    <source>
        <dbReference type="ARBA" id="ARBA00004613"/>
    </source>
</evidence>
<dbReference type="OrthoDB" id="9814639at2"/>
<dbReference type="PROSITE" id="PS51677">
    <property type="entry name" value="NODB"/>
    <property type="match status" value="1"/>
</dbReference>
<keyword evidence="2" id="KW-0732">Signal</keyword>
<accession>A0A4R6RNC0</accession>
<evidence type="ECO:0000313" key="4">
    <source>
        <dbReference type="EMBL" id="TDP88062.1"/>
    </source>
</evidence>